<evidence type="ECO:0000256" key="8">
    <source>
        <dbReference type="ARBA" id="ARBA00023136"/>
    </source>
</evidence>
<dbReference type="EMBL" id="CP151511">
    <property type="protein sequence ID" value="WZN65154.1"/>
    <property type="molecule type" value="Genomic_DNA"/>
</dbReference>
<evidence type="ECO:0000256" key="5">
    <source>
        <dbReference type="ARBA" id="ARBA00022692"/>
    </source>
</evidence>
<comment type="subcellular location">
    <subcellularLocation>
        <location evidence="1">Endoplasmic reticulum membrane</location>
        <topology evidence="1">Single-pass membrane protein</topology>
    </subcellularLocation>
</comment>
<evidence type="ECO:0000256" key="4">
    <source>
        <dbReference type="ARBA" id="ARBA00022679"/>
    </source>
</evidence>
<keyword evidence="7" id="KW-1133">Transmembrane helix</keyword>
<protein>
    <submittedName>
        <fullName evidence="9">UDP-glycosyltransferase ALG1-like</fullName>
    </submittedName>
</protein>
<keyword evidence="6" id="KW-0256">Endoplasmic reticulum</keyword>
<evidence type="ECO:0000313" key="10">
    <source>
        <dbReference type="Proteomes" id="UP001472866"/>
    </source>
</evidence>
<keyword evidence="5" id="KW-0812">Transmembrane</keyword>
<dbReference type="GO" id="GO:0005789">
    <property type="term" value="C:endoplasmic reticulum membrane"/>
    <property type="evidence" value="ECO:0007669"/>
    <property type="project" value="UniProtKB-SubCell"/>
</dbReference>
<name>A0AAX4PGW1_9CHLO</name>
<dbReference type="Pfam" id="PF13692">
    <property type="entry name" value="Glyco_trans_1_4"/>
    <property type="match status" value="1"/>
</dbReference>
<reference evidence="9 10" key="1">
    <citation type="submission" date="2024-03" db="EMBL/GenBank/DDBJ databases">
        <title>Complete genome sequence of the green alga Chloropicon roscoffensis RCC1871.</title>
        <authorList>
            <person name="Lemieux C."/>
            <person name="Pombert J.-F."/>
            <person name="Otis C."/>
            <person name="Turmel M."/>
        </authorList>
    </citation>
    <scope>NUCLEOTIDE SEQUENCE [LARGE SCALE GENOMIC DNA]</scope>
    <source>
        <strain evidence="9 10">RCC1871</strain>
    </source>
</reference>
<dbReference type="PANTHER" id="PTHR13036:SF0">
    <property type="entry name" value="CHITOBIOSYLDIPHOSPHODOLICHOL BETA-MANNOSYLTRANSFERASE"/>
    <property type="match status" value="1"/>
</dbReference>
<keyword evidence="3" id="KW-0328">Glycosyltransferase</keyword>
<accession>A0AAX4PGW1</accession>
<proteinExistence type="predicted"/>
<keyword evidence="10" id="KW-1185">Reference proteome</keyword>
<evidence type="ECO:0000256" key="2">
    <source>
        <dbReference type="ARBA" id="ARBA00004922"/>
    </source>
</evidence>
<organism evidence="9 10">
    <name type="scientific">Chloropicon roscoffensis</name>
    <dbReference type="NCBI Taxonomy" id="1461544"/>
    <lineage>
        <taxon>Eukaryota</taxon>
        <taxon>Viridiplantae</taxon>
        <taxon>Chlorophyta</taxon>
        <taxon>Chloropicophyceae</taxon>
        <taxon>Chloropicales</taxon>
        <taxon>Chloropicaceae</taxon>
        <taxon>Chloropicon</taxon>
    </lineage>
</organism>
<dbReference type="Gene3D" id="3.40.50.2000">
    <property type="entry name" value="Glycogen Phosphorylase B"/>
    <property type="match status" value="1"/>
</dbReference>
<evidence type="ECO:0000256" key="1">
    <source>
        <dbReference type="ARBA" id="ARBA00004389"/>
    </source>
</evidence>
<comment type="pathway">
    <text evidence="2">Protein modification; protein glycosylation.</text>
</comment>
<dbReference type="AlphaFoldDB" id="A0AAX4PGW1"/>
<evidence type="ECO:0000313" key="9">
    <source>
        <dbReference type="EMBL" id="WZN65154.1"/>
    </source>
</evidence>
<keyword evidence="4" id="KW-0808">Transferase</keyword>
<dbReference type="PANTHER" id="PTHR13036">
    <property type="entry name" value="BETA1,4 MANNOSYLTRANSFERASE"/>
    <property type="match status" value="1"/>
</dbReference>
<evidence type="ECO:0000256" key="6">
    <source>
        <dbReference type="ARBA" id="ARBA00022824"/>
    </source>
</evidence>
<evidence type="ECO:0000256" key="3">
    <source>
        <dbReference type="ARBA" id="ARBA00022676"/>
    </source>
</evidence>
<evidence type="ECO:0000256" key="7">
    <source>
        <dbReference type="ARBA" id="ARBA00022989"/>
    </source>
</evidence>
<sequence length="466" mass="52210">MGGVNRVAVVVLGDLGRSPRMQYHALSLVEQAEKEVYIVAYAGTKPHASLMHNKRVHIHYLATLADALWFLPLSMLPKPIVMALKALHQLAVLLWALIFIVPAVDHVLLQTPPCIPTFAICKLACLAKRSELVIDWHNFGYTLLALSLSQGHFLVRLAERYERALGRFGDHHLCVTRAMRKELESNWGVGRARVLYDRPPQFFQPLSYPELHSLFVKLSTDLSRPMHVGDCCAAAQRDPSADGSSSPVTRSAATRTLFTRRVRGEVEENPDRPALVVSSTSWTPDEDFGILLEAARIYDDMTHDLASYPRLLFVITGKGPMKEAYREKMAAMEFKKVAFRLLWLSAEDYPRLVSAADLGVSLHVSSSGFDLPMKVVDMFGCGVPVCSANYSCVQELVQSDRNGMLFNDAQELAEQLKALFHNFKSHKNSRLAKLKAGAMDSSKRRWTDEWGKVGMEVFAQKRGKEE</sequence>
<gene>
    <name evidence="9" type="ORF">HKI87_11g67110</name>
</gene>
<dbReference type="InterPro" id="IPR026051">
    <property type="entry name" value="ALG1-like"/>
</dbReference>
<dbReference type="GO" id="GO:0000030">
    <property type="term" value="F:mannosyltransferase activity"/>
    <property type="evidence" value="ECO:0007669"/>
    <property type="project" value="InterPro"/>
</dbReference>
<keyword evidence="8" id="KW-0472">Membrane</keyword>
<dbReference type="SUPFAM" id="SSF53756">
    <property type="entry name" value="UDP-Glycosyltransferase/glycogen phosphorylase"/>
    <property type="match status" value="1"/>
</dbReference>
<dbReference type="Proteomes" id="UP001472866">
    <property type="component" value="Chromosome 11"/>
</dbReference>